<dbReference type="AlphaFoldDB" id="A0A397VI74"/>
<dbReference type="Proteomes" id="UP000266673">
    <property type="component" value="Unassembled WGS sequence"/>
</dbReference>
<evidence type="ECO:0000313" key="3">
    <source>
        <dbReference type="Proteomes" id="UP000266673"/>
    </source>
</evidence>
<dbReference type="GO" id="GO:0004672">
    <property type="term" value="F:protein kinase activity"/>
    <property type="evidence" value="ECO:0007669"/>
    <property type="project" value="InterPro"/>
</dbReference>
<reference evidence="2 3" key="1">
    <citation type="submission" date="2018-06" db="EMBL/GenBank/DDBJ databases">
        <title>Comparative genomics reveals the genomic features of Rhizophagus irregularis, R. cerebriforme, R. diaphanum and Gigaspora rosea, and their symbiotic lifestyle signature.</title>
        <authorList>
            <person name="Morin E."/>
            <person name="San Clemente H."/>
            <person name="Chen E.C.H."/>
            <person name="De La Providencia I."/>
            <person name="Hainaut M."/>
            <person name="Kuo A."/>
            <person name="Kohler A."/>
            <person name="Murat C."/>
            <person name="Tang N."/>
            <person name="Roy S."/>
            <person name="Loubradou J."/>
            <person name="Henrissat B."/>
            <person name="Grigoriev I.V."/>
            <person name="Corradi N."/>
            <person name="Roux C."/>
            <person name="Martin F.M."/>
        </authorList>
    </citation>
    <scope>NUCLEOTIDE SEQUENCE [LARGE SCALE GENOMIC DNA]</scope>
    <source>
        <strain evidence="2 3">DAOM 194757</strain>
    </source>
</reference>
<dbReference type="InterPro" id="IPR053215">
    <property type="entry name" value="TKL_Ser/Thr_kinase"/>
</dbReference>
<dbReference type="GO" id="GO:0005524">
    <property type="term" value="F:ATP binding"/>
    <property type="evidence" value="ECO:0007669"/>
    <property type="project" value="InterPro"/>
</dbReference>
<organism evidence="2 3">
    <name type="scientific">Gigaspora rosea</name>
    <dbReference type="NCBI Taxonomy" id="44941"/>
    <lineage>
        <taxon>Eukaryota</taxon>
        <taxon>Fungi</taxon>
        <taxon>Fungi incertae sedis</taxon>
        <taxon>Mucoromycota</taxon>
        <taxon>Glomeromycotina</taxon>
        <taxon>Glomeromycetes</taxon>
        <taxon>Diversisporales</taxon>
        <taxon>Gigasporaceae</taxon>
        <taxon>Gigaspora</taxon>
    </lineage>
</organism>
<evidence type="ECO:0000259" key="1">
    <source>
        <dbReference type="PROSITE" id="PS50011"/>
    </source>
</evidence>
<dbReference type="PANTHER" id="PTHR45756">
    <property type="entry name" value="PALMITOYLTRANSFERASE"/>
    <property type="match status" value="1"/>
</dbReference>
<dbReference type="InterPro" id="IPR011009">
    <property type="entry name" value="Kinase-like_dom_sf"/>
</dbReference>
<comment type="caution">
    <text evidence="2">The sequence shown here is derived from an EMBL/GenBank/DDBJ whole genome shotgun (WGS) entry which is preliminary data.</text>
</comment>
<dbReference type="STRING" id="44941.A0A397VI74"/>
<sequence>MVMEYTKQESLRKLLDSKYSELNWTSKVANLSYIANGLNTIHKANLMHKDFYSRNIVNQNMHSFYITDFEVFTGYPPYHNIPHDKDLATCICLGYRPKIRCKVPQLLLDLMNKCLDTDPQNRSTAKELGDMLY</sequence>
<dbReference type="Gene3D" id="1.10.510.10">
    <property type="entry name" value="Transferase(Phosphotransferase) domain 1"/>
    <property type="match status" value="2"/>
</dbReference>
<feature type="domain" description="Protein kinase" evidence="1">
    <location>
        <begin position="1"/>
        <end position="133"/>
    </location>
</feature>
<dbReference type="InterPro" id="IPR001245">
    <property type="entry name" value="Ser-Thr/Tyr_kinase_cat_dom"/>
</dbReference>
<dbReference type="OrthoDB" id="2443628at2759"/>
<dbReference type="SUPFAM" id="SSF56112">
    <property type="entry name" value="Protein kinase-like (PK-like)"/>
    <property type="match status" value="1"/>
</dbReference>
<protein>
    <submittedName>
        <fullName evidence="2">Kinase-like domain-containing protein</fullName>
    </submittedName>
</protein>
<dbReference type="InterPro" id="IPR000719">
    <property type="entry name" value="Prot_kinase_dom"/>
</dbReference>
<keyword evidence="2" id="KW-0808">Transferase</keyword>
<proteinExistence type="predicted"/>
<dbReference type="Pfam" id="PF07714">
    <property type="entry name" value="PK_Tyr_Ser-Thr"/>
    <property type="match status" value="1"/>
</dbReference>
<dbReference type="PANTHER" id="PTHR45756:SF1">
    <property type="entry name" value="PROTEIN KINASE DOMAIN CONTAINING PROTEIN"/>
    <property type="match status" value="1"/>
</dbReference>
<evidence type="ECO:0000313" key="2">
    <source>
        <dbReference type="EMBL" id="RIB19543.1"/>
    </source>
</evidence>
<accession>A0A397VI74</accession>
<dbReference type="PROSITE" id="PS50011">
    <property type="entry name" value="PROTEIN_KINASE_DOM"/>
    <property type="match status" value="1"/>
</dbReference>
<keyword evidence="2" id="KW-0418">Kinase</keyword>
<dbReference type="EMBL" id="QKWP01000467">
    <property type="protein sequence ID" value="RIB19543.1"/>
    <property type="molecule type" value="Genomic_DNA"/>
</dbReference>
<name>A0A397VI74_9GLOM</name>
<gene>
    <name evidence="2" type="ORF">C2G38_2181516</name>
</gene>
<keyword evidence="3" id="KW-1185">Reference proteome</keyword>